<dbReference type="EMBL" id="JANPWB010000006">
    <property type="protein sequence ID" value="KAJ1180821.1"/>
    <property type="molecule type" value="Genomic_DNA"/>
</dbReference>
<evidence type="ECO:0000313" key="3">
    <source>
        <dbReference type="Proteomes" id="UP001066276"/>
    </source>
</evidence>
<sequence>MPLNFSPHGVRGKGLSAPCPRGVARTIRVLAPSSPLFLPGRGPPLRLWHLPPMMHRGPGLALAARSRVRPLSQRSHTPPSPSGALPSSSSALISGQRARYPPLGGHRTVLRAPSPSRRHLRSRSAQPQAEARQRPNSAGASPTGGPPMSPGVCDRSAAPLLSVSPCGGSGPD</sequence>
<keyword evidence="3" id="KW-1185">Reference proteome</keyword>
<gene>
    <name evidence="2" type="ORF">NDU88_006036</name>
</gene>
<comment type="caution">
    <text evidence="2">The sequence shown here is derived from an EMBL/GenBank/DDBJ whole genome shotgun (WGS) entry which is preliminary data.</text>
</comment>
<protein>
    <submittedName>
        <fullName evidence="2">Uncharacterized protein</fullName>
    </submittedName>
</protein>
<evidence type="ECO:0000313" key="2">
    <source>
        <dbReference type="EMBL" id="KAJ1180821.1"/>
    </source>
</evidence>
<proteinExistence type="predicted"/>
<evidence type="ECO:0000256" key="1">
    <source>
        <dbReference type="SAM" id="MobiDB-lite"/>
    </source>
</evidence>
<name>A0AAV7TX99_PLEWA</name>
<feature type="compositionally biased region" description="Low complexity" evidence="1">
    <location>
        <begin position="82"/>
        <end position="95"/>
    </location>
</feature>
<reference evidence="2" key="1">
    <citation type="journal article" date="2022" name="bioRxiv">
        <title>Sequencing and chromosome-scale assembly of the giantPleurodeles waltlgenome.</title>
        <authorList>
            <person name="Brown T."/>
            <person name="Elewa A."/>
            <person name="Iarovenko S."/>
            <person name="Subramanian E."/>
            <person name="Araus A.J."/>
            <person name="Petzold A."/>
            <person name="Susuki M."/>
            <person name="Suzuki K.-i.T."/>
            <person name="Hayashi T."/>
            <person name="Toyoda A."/>
            <person name="Oliveira C."/>
            <person name="Osipova E."/>
            <person name="Leigh N.D."/>
            <person name="Simon A."/>
            <person name="Yun M.H."/>
        </authorList>
    </citation>
    <scope>NUCLEOTIDE SEQUENCE</scope>
    <source>
        <strain evidence="2">20211129_DDA</strain>
        <tissue evidence="2">Liver</tissue>
    </source>
</reference>
<feature type="region of interest" description="Disordered" evidence="1">
    <location>
        <begin position="65"/>
        <end position="172"/>
    </location>
</feature>
<dbReference type="AlphaFoldDB" id="A0AAV7TX99"/>
<dbReference type="Proteomes" id="UP001066276">
    <property type="component" value="Chromosome 3_2"/>
</dbReference>
<organism evidence="2 3">
    <name type="scientific">Pleurodeles waltl</name>
    <name type="common">Iberian ribbed newt</name>
    <dbReference type="NCBI Taxonomy" id="8319"/>
    <lineage>
        <taxon>Eukaryota</taxon>
        <taxon>Metazoa</taxon>
        <taxon>Chordata</taxon>
        <taxon>Craniata</taxon>
        <taxon>Vertebrata</taxon>
        <taxon>Euteleostomi</taxon>
        <taxon>Amphibia</taxon>
        <taxon>Batrachia</taxon>
        <taxon>Caudata</taxon>
        <taxon>Salamandroidea</taxon>
        <taxon>Salamandridae</taxon>
        <taxon>Pleurodelinae</taxon>
        <taxon>Pleurodeles</taxon>
    </lineage>
</organism>
<accession>A0AAV7TX99</accession>